<accession>E0NJQ5</accession>
<proteinExistence type="predicted"/>
<gene>
    <name evidence="1" type="ORF">HMPREF9225_0394</name>
</gene>
<dbReference type="HOGENOM" id="CLU_1804380_0_0_9"/>
<keyword evidence="2" id="KW-1185">Reference proteome</keyword>
<evidence type="ECO:0000313" key="1">
    <source>
        <dbReference type="EMBL" id="EFM26075.1"/>
    </source>
</evidence>
<dbReference type="EMBL" id="AEEH01000018">
    <property type="protein sequence ID" value="EFM26075.1"/>
    <property type="molecule type" value="Genomic_DNA"/>
</dbReference>
<comment type="caution">
    <text evidence="1">The sequence shown here is derived from an EMBL/GenBank/DDBJ whole genome shotgun (WGS) entry which is preliminary data.</text>
</comment>
<protein>
    <submittedName>
        <fullName evidence="1">Uncharacterized protein</fullName>
    </submittedName>
</protein>
<organism evidence="1 2">
    <name type="scientific">Peptoniphilus duerdenii ATCC BAA-1640</name>
    <dbReference type="NCBI Taxonomy" id="862517"/>
    <lineage>
        <taxon>Bacteria</taxon>
        <taxon>Bacillati</taxon>
        <taxon>Bacillota</taxon>
        <taxon>Tissierellia</taxon>
        <taxon>Tissierellales</taxon>
        <taxon>Peptoniphilaceae</taxon>
        <taxon>Peptoniphilus</taxon>
    </lineage>
</organism>
<name>E0NJQ5_9FIRM</name>
<dbReference type="RefSeq" id="WP_008901230.1">
    <property type="nucleotide sequence ID" value="NZ_GL397071.1"/>
</dbReference>
<dbReference type="AlphaFoldDB" id="E0NJQ5"/>
<dbReference type="STRING" id="862517.HMPREF9225_0394"/>
<dbReference type="OrthoDB" id="1697322at2"/>
<reference evidence="1 2" key="1">
    <citation type="submission" date="2010-07" db="EMBL/GenBank/DDBJ databases">
        <authorList>
            <person name="Muzny D."/>
            <person name="Qin X."/>
            <person name="Deng J."/>
            <person name="Jiang H."/>
            <person name="Liu Y."/>
            <person name="Qu J."/>
            <person name="Song X.-Z."/>
            <person name="Zhang L."/>
            <person name="Thornton R."/>
            <person name="Coyle M."/>
            <person name="Francisco L."/>
            <person name="Jackson L."/>
            <person name="Javaid M."/>
            <person name="Korchina V."/>
            <person name="Kovar C."/>
            <person name="Mata R."/>
            <person name="Mathew T."/>
            <person name="Ngo R."/>
            <person name="Nguyen L."/>
            <person name="Nguyen N."/>
            <person name="Okwuonu G."/>
            <person name="Ongeri F."/>
            <person name="Pham C."/>
            <person name="Simmons D."/>
            <person name="Wilczek-Boney K."/>
            <person name="Hale W."/>
            <person name="Jakkamsetti A."/>
            <person name="Pham P."/>
            <person name="Ruth R."/>
            <person name="San Lucas F."/>
            <person name="Warren J."/>
            <person name="Zhang J."/>
            <person name="Zhao Z."/>
            <person name="Zhou C."/>
            <person name="Zhu D."/>
            <person name="Lee S."/>
            <person name="Bess C."/>
            <person name="Blankenburg K."/>
            <person name="Forbes L."/>
            <person name="Fu Q."/>
            <person name="Gubbala S."/>
            <person name="Hirani K."/>
            <person name="Jayaseelan J.C."/>
            <person name="Lara F."/>
            <person name="Munidasa M."/>
            <person name="Palculict T."/>
            <person name="Patil S."/>
            <person name="Pu L.-L."/>
            <person name="Saada N."/>
            <person name="Tang L."/>
            <person name="Weissenberger G."/>
            <person name="Zhu Y."/>
            <person name="Hemphill L."/>
            <person name="Shang Y."/>
            <person name="Youmans B."/>
            <person name="Ayvaz T."/>
            <person name="Ross M."/>
            <person name="Santibanez J."/>
            <person name="Aqrawi P."/>
            <person name="Gross S."/>
            <person name="Joshi V."/>
            <person name="Fowler G."/>
            <person name="Nazareth L."/>
            <person name="Reid J."/>
            <person name="Worley K."/>
            <person name="Petrosino J."/>
            <person name="Highlander S."/>
            <person name="Gibbs R."/>
        </authorList>
    </citation>
    <scope>NUCLEOTIDE SEQUENCE [LARGE SCALE GENOMIC DNA]</scope>
    <source>
        <strain evidence="1 2">ATCC BAA-1640</strain>
    </source>
</reference>
<dbReference type="Proteomes" id="UP000003280">
    <property type="component" value="Unassembled WGS sequence"/>
</dbReference>
<sequence>MTGRELRRLKTKRKRRFTLLVLILLGLFFTGKFISNANRLIKIKTNEISYMEFIKFKEDTLNKTSTPKIIRKMASAVESIKGKPSTKDASDTGTINVLNIYFKDNTKIEILRKNSFVSIDGVWYKIQGSSANKFDRLFEEYSE</sequence>
<evidence type="ECO:0000313" key="2">
    <source>
        <dbReference type="Proteomes" id="UP000003280"/>
    </source>
</evidence>